<dbReference type="Proteomes" id="UP000177039">
    <property type="component" value="Unassembled WGS sequence"/>
</dbReference>
<evidence type="ECO:0000313" key="1">
    <source>
        <dbReference type="EMBL" id="OGE00166.1"/>
    </source>
</evidence>
<name>A0A1F5H7W6_9BACT</name>
<proteinExistence type="predicted"/>
<reference evidence="1 2" key="1">
    <citation type="journal article" date="2016" name="Nat. Commun.">
        <title>Thousands of microbial genomes shed light on interconnected biogeochemical processes in an aquifer system.</title>
        <authorList>
            <person name="Anantharaman K."/>
            <person name="Brown C.T."/>
            <person name="Hug L.A."/>
            <person name="Sharon I."/>
            <person name="Castelle C.J."/>
            <person name="Probst A.J."/>
            <person name="Thomas B.C."/>
            <person name="Singh A."/>
            <person name="Wilkins M.J."/>
            <person name="Karaoz U."/>
            <person name="Brodie E.L."/>
            <person name="Williams K.H."/>
            <person name="Hubbard S.S."/>
            <person name="Banfield J.F."/>
        </authorList>
    </citation>
    <scope>NUCLEOTIDE SEQUENCE [LARGE SCALE GENOMIC DNA]</scope>
</reference>
<sequence length="239" mass="27205">MERKNSEEDSLSAGHNLPRIVYQEGVNSGQIPFLIKLKGENLCALLESRFSFTQEQIRGLAITISPEIKEVREEFQEKLILGETALRRNPQGIRETTLYAGSLARFHAGQKSEVAEMDSEQIILARTQRLFSLTLLHEARHAYDLDLIEQEEKKLKKTQKRALSAVGTRLARLAANLALLILNRKIIGSMGSGAYTFILDRRLKKSPEFQDLENRAQEETNNITPEWTEIIEITKNPTF</sequence>
<protein>
    <submittedName>
        <fullName evidence="1">Uncharacterized protein</fullName>
    </submittedName>
</protein>
<organism evidence="1 2">
    <name type="scientific">Candidatus Curtissbacteria bacterium RIFCSPLOWO2_01_FULL_42_50</name>
    <dbReference type="NCBI Taxonomy" id="1797730"/>
    <lineage>
        <taxon>Bacteria</taxon>
        <taxon>Candidatus Curtissiibacteriota</taxon>
    </lineage>
</organism>
<comment type="caution">
    <text evidence="1">The sequence shown here is derived from an EMBL/GenBank/DDBJ whole genome shotgun (WGS) entry which is preliminary data.</text>
</comment>
<gene>
    <name evidence="1" type="ORF">A3B54_02065</name>
</gene>
<dbReference type="EMBL" id="MFBT01000005">
    <property type="protein sequence ID" value="OGE00166.1"/>
    <property type="molecule type" value="Genomic_DNA"/>
</dbReference>
<evidence type="ECO:0000313" key="2">
    <source>
        <dbReference type="Proteomes" id="UP000177039"/>
    </source>
</evidence>
<dbReference type="AlphaFoldDB" id="A0A1F5H7W6"/>
<accession>A0A1F5H7W6</accession>